<dbReference type="GO" id="GO:0015627">
    <property type="term" value="C:type II protein secretion system complex"/>
    <property type="evidence" value="ECO:0007669"/>
    <property type="project" value="InterPro"/>
</dbReference>
<dbReference type="NCBIfam" id="TIGR02532">
    <property type="entry name" value="IV_pilin_GFxxxE"/>
    <property type="match status" value="1"/>
</dbReference>
<dbReference type="SUPFAM" id="SSF54523">
    <property type="entry name" value="Pili subunits"/>
    <property type="match status" value="1"/>
</dbReference>
<dbReference type="InterPro" id="IPR027558">
    <property type="entry name" value="Pre_pil_HX9DG_C"/>
</dbReference>
<dbReference type="RefSeq" id="WP_307260263.1">
    <property type="nucleotide sequence ID" value="NZ_JAUSVL010000001.1"/>
</dbReference>
<proteinExistence type="predicted"/>
<dbReference type="InterPro" id="IPR045584">
    <property type="entry name" value="Pilin-like"/>
</dbReference>
<dbReference type="Proteomes" id="UP001238163">
    <property type="component" value="Unassembled WGS sequence"/>
</dbReference>
<evidence type="ECO:0000256" key="1">
    <source>
        <dbReference type="ARBA" id="ARBA00022481"/>
    </source>
</evidence>
<dbReference type="InterPro" id="IPR012902">
    <property type="entry name" value="N_methyl_site"/>
</dbReference>
<dbReference type="NCBIfam" id="TIGR04294">
    <property type="entry name" value="pre_pil_HX9DG"/>
    <property type="match status" value="1"/>
</dbReference>
<dbReference type="Pfam" id="PF07596">
    <property type="entry name" value="SBP_bac_10"/>
    <property type="match status" value="1"/>
</dbReference>
<dbReference type="InterPro" id="IPR011453">
    <property type="entry name" value="DUF1559"/>
</dbReference>
<keyword evidence="4" id="KW-1185">Reference proteome</keyword>
<accession>A0AAE4AM30</accession>
<name>A0AAE4AM30_9BACT</name>
<dbReference type="EMBL" id="JAUSVL010000001">
    <property type="protein sequence ID" value="MDQ0288924.1"/>
    <property type="molecule type" value="Genomic_DNA"/>
</dbReference>
<evidence type="ECO:0000313" key="4">
    <source>
        <dbReference type="Proteomes" id="UP001238163"/>
    </source>
</evidence>
<evidence type="ECO:0000313" key="3">
    <source>
        <dbReference type="EMBL" id="MDQ0288924.1"/>
    </source>
</evidence>
<sequence length="223" mass="24446">MAMRKVFTLIELLVVIAIIAILAAMLLPALSKAREKARSISCTSNIKQIALGANMYSDDYADFLPCYKMSDVFWGKLLLAYVGDIKVFNCPSYVPSATALAALLIPDTDKDWYNEYGWNYHSYNYSSDYATYGALGYVYPGSDTRGGPVTRGSIPHPSEMIMMGDSRQSSPAPVIGPASTSTFVSNHHNDGCNIGLVDGHVAWYKHAALISPGNARWWKKTGK</sequence>
<dbReference type="Pfam" id="PF07963">
    <property type="entry name" value="N_methyl"/>
    <property type="match status" value="1"/>
</dbReference>
<organism evidence="3 4">
    <name type="scientific">Oligosphaera ethanolica</name>
    <dbReference type="NCBI Taxonomy" id="760260"/>
    <lineage>
        <taxon>Bacteria</taxon>
        <taxon>Pseudomonadati</taxon>
        <taxon>Lentisphaerota</taxon>
        <taxon>Oligosphaeria</taxon>
        <taxon>Oligosphaerales</taxon>
        <taxon>Oligosphaeraceae</taxon>
        <taxon>Oligosphaera</taxon>
    </lineage>
</organism>
<evidence type="ECO:0000259" key="2">
    <source>
        <dbReference type="Pfam" id="PF07596"/>
    </source>
</evidence>
<dbReference type="PANTHER" id="PTHR30093:SF2">
    <property type="entry name" value="TYPE II SECRETION SYSTEM PROTEIN H"/>
    <property type="match status" value="1"/>
</dbReference>
<reference evidence="3" key="1">
    <citation type="submission" date="2023-07" db="EMBL/GenBank/DDBJ databases">
        <title>Genomic Encyclopedia of Type Strains, Phase IV (KMG-IV): sequencing the most valuable type-strain genomes for metagenomic binning, comparative biology and taxonomic classification.</title>
        <authorList>
            <person name="Goeker M."/>
        </authorList>
    </citation>
    <scope>NUCLEOTIDE SEQUENCE</scope>
    <source>
        <strain evidence="3">DSM 24202</strain>
    </source>
</reference>
<feature type="domain" description="DUF1559" evidence="2">
    <location>
        <begin position="32"/>
        <end position="69"/>
    </location>
</feature>
<comment type="caution">
    <text evidence="3">The sequence shown here is derived from an EMBL/GenBank/DDBJ whole genome shotgun (WGS) entry which is preliminary data.</text>
</comment>
<dbReference type="PRINTS" id="PR00813">
    <property type="entry name" value="BCTERIALGSPG"/>
</dbReference>
<keyword evidence="1" id="KW-0488">Methylation</keyword>
<dbReference type="GO" id="GO:0015628">
    <property type="term" value="P:protein secretion by the type II secretion system"/>
    <property type="evidence" value="ECO:0007669"/>
    <property type="project" value="InterPro"/>
</dbReference>
<dbReference type="InterPro" id="IPR000983">
    <property type="entry name" value="Bac_GSPG_pilin"/>
</dbReference>
<dbReference type="Gene3D" id="3.30.700.10">
    <property type="entry name" value="Glycoprotein, Type 4 Pilin"/>
    <property type="match status" value="1"/>
</dbReference>
<dbReference type="PANTHER" id="PTHR30093">
    <property type="entry name" value="GENERAL SECRETION PATHWAY PROTEIN G"/>
    <property type="match status" value="1"/>
</dbReference>
<gene>
    <name evidence="3" type="ORF">J3R75_001031</name>
</gene>
<dbReference type="AlphaFoldDB" id="A0AAE4AM30"/>
<protein>
    <submittedName>
        <fullName evidence="3">Prepilin-type N-terminal cleavage/methylation domain-containing protein/prepilin-type processing-associated H-X9-DG protein</fullName>
    </submittedName>
</protein>